<reference evidence="1 2" key="1">
    <citation type="submission" date="2009-02" db="EMBL/GenBank/DDBJ databases">
        <title>Genome sequence of Bacillus cereus 03BB102.</title>
        <authorList>
            <person name="Dodson R.J."/>
            <person name="Jackson P."/>
            <person name="Munk A.C."/>
            <person name="Brettin T."/>
            <person name="Bruce D."/>
            <person name="Detter C."/>
            <person name="Tapia R."/>
            <person name="Han C."/>
            <person name="Sutton G."/>
            <person name="Sims D."/>
        </authorList>
    </citation>
    <scope>NUCLEOTIDE SEQUENCE [LARGE SCALE GENOMIC DNA]</scope>
    <source>
        <strain evidence="1 2">03BB102</strain>
    </source>
</reference>
<evidence type="ECO:0000313" key="2">
    <source>
        <dbReference type="Proteomes" id="UP000002210"/>
    </source>
</evidence>
<accession>A0A158RKH0</accession>
<organism evidence="1 2">
    <name type="scientific">Bacillus cereus (strain 03BB102)</name>
    <dbReference type="NCBI Taxonomy" id="572264"/>
    <lineage>
        <taxon>Bacteria</taxon>
        <taxon>Bacillati</taxon>
        <taxon>Bacillota</taxon>
        <taxon>Bacilli</taxon>
        <taxon>Bacillales</taxon>
        <taxon>Bacillaceae</taxon>
        <taxon>Bacillus</taxon>
        <taxon>Bacillus cereus group</taxon>
    </lineage>
</organism>
<name>A0A158RKH0_BACC3</name>
<dbReference type="KEGG" id="bcx:BCA_4773"/>
<gene>
    <name evidence="1" type="ordered locus">BCA_4773</name>
</gene>
<dbReference type="Proteomes" id="UP000002210">
    <property type="component" value="Chromosome"/>
</dbReference>
<dbReference type="EMBL" id="CP001407">
    <property type="protein sequence ID" value="ACO27657.1"/>
    <property type="molecule type" value="Genomic_DNA"/>
</dbReference>
<proteinExistence type="predicted"/>
<evidence type="ECO:0000313" key="1">
    <source>
        <dbReference type="EMBL" id="ACO27657.1"/>
    </source>
</evidence>
<dbReference type="PATRIC" id="fig|572264.18.peg.4723"/>
<protein>
    <recommendedName>
        <fullName evidence="3">DUF4868 domain-containing protein</fullName>
    </recommendedName>
</protein>
<dbReference type="Pfam" id="PF16162">
    <property type="entry name" value="KwaB"/>
    <property type="match status" value="1"/>
</dbReference>
<sequence>MSINSKQHMINKILSLKEEEYHNVGINIYLVNKDKQKEEYYFSKSVEVDTEIKEFLRKHIIEQLKSFKVEDEQVFPVQKYNQEFQLNDYLGQFNLAELGNENKAVSKIHLLKKAIVKDSLENIKKAKFQMVKLSYENEKVDFCFYTGIKKSSKTKKLAFRSSNEFKFISEEIIEFGGKLSFFMDEKDVYIINPRYFEYAFDYTDHITEISQNNIEEIASMSFFPDNDTRESFKKASSHQLFARSLARIEAETLKNVEKYYHDRISELKEIKNKRDGIKDASEKAKFEGTIGELNDLIQFIDFSNDTIKFNEGENPKPLLHFFQDKIVTSFLTKEIRVMMAA</sequence>
<evidence type="ECO:0008006" key="3">
    <source>
        <dbReference type="Google" id="ProtNLM"/>
    </source>
</evidence>
<dbReference type="InterPro" id="IPR032359">
    <property type="entry name" value="KwaB-like"/>
</dbReference>
<dbReference type="AlphaFoldDB" id="A0A158RKH0"/>
<dbReference type="RefSeq" id="WP_000026553.1">
    <property type="nucleotide sequence ID" value="NC_012472.1"/>
</dbReference>